<protein>
    <submittedName>
        <fullName evidence="2">Uncharacterized protein</fullName>
    </submittedName>
</protein>
<reference evidence="2" key="1">
    <citation type="submission" date="2023-07" db="EMBL/GenBank/DDBJ databases">
        <authorList>
            <consortium name="CYATHOMIX"/>
        </authorList>
    </citation>
    <scope>NUCLEOTIDE SEQUENCE</scope>
    <source>
        <strain evidence="2">N/A</strain>
    </source>
</reference>
<keyword evidence="1" id="KW-0732">Signal</keyword>
<dbReference type="Proteomes" id="UP001176961">
    <property type="component" value="Unassembled WGS sequence"/>
</dbReference>
<evidence type="ECO:0000313" key="3">
    <source>
        <dbReference type="Proteomes" id="UP001176961"/>
    </source>
</evidence>
<organism evidence="2 3">
    <name type="scientific">Cylicocyclus nassatus</name>
    <name type="common">Nematode worm</name>
    <dbReference type="NCBI Taxonomy" id="53992"/>
    <lineage>
        <taxon>Eukaryota</taxon>
        <taxon>Metazoa</taxon>
        <taxon>Ecdysozoa</taxon>
        <taxon>Nematoda</taxon>
        <taxon>Chromadorea</taxon>
        <taxon>Rhabditida</taxon>
        <taxon>Rhabditina</taxon>
        <taxon>Rhabditomorpha</taxon>
        <taxon>Strongyloidea</taxon>
        <taxon>Strongylidae</taxon>
        <taxon>Cylicocyclus</taxon>
    </lineage>
</organism>
<feature type="signal peptide" evidence="1">
    <location>
        <begin position="1"/>
        <end position="16"/>
    </location>
</feature>
<name>A0AA36GRV8_CYLNA</name>
<sequence>MYQLLIIAFQTSLAMTANETTIPIPCNSTKHSFRDSSYDTNIDEDRNRPIPELDKSNTCYRRNIGGIDIGRTISPFHGIVEADYNCQDAIEGIMANITKKRRYDISLEYTAHIIASEYANAYLKEWDAYNMTLNEAFLRATNEIDGEDAAKKMQEIAEKKKPENMAEHVKNKLEPRYPLFVVVVVSVTDSVGDAFLKIAAEIRAQRTEVSQVFLS</sequence>
<comment type="caution">
    <text evidence="2">The sequence shown here is derived from an EMBL/GenBank/DDBJ whole genome shotgun (WGS) entry which is preliminary data.</text>
</comment>
<accession>A0AA36GRV8</accession>
<dbReference type="EMBL" id="CATQJL010000223">
    <property type="protein sequence ID" value="CAJ0597008.1"/>
    <property type="molecule type" value="Genomic_DNA"/>
</dbReference>
<evidence type="ECO:0000256" key="1">
    <source>
        <dbReference type="SAM" id="SignalP"/>
    </source>
</evidence>
<feature type="chain" id="PRO_5041278149" evidence="1">
    <location>
        <begin position="17"/>
        <end position="215"/>
    </location>
</feature>
<dbReference type="AlphaFoldDB" id="A0AA36GRV8"/>
<keyword evidence="3" id="KW-1185">Reference proteome</keyword>
<evidence type="ECO:0000313" key="2">
    <source>
        <dbReference type="EMBL" id="CAJ0597008.1"/>
    </source>
</evidence>
<gene>
    <name evidence="2" type="ORF">CYNAS_LOCUS8991</name>
</gene>
<proteinExistence type="predicted"/>